<dbReference type="Proteomes" id="UP001527202">
    <property type="component" value="Unassembled WGS sequence"/>
</dbReference>
<proteinExistence type="predicted"/>
<name>A0A410WZH3_9BACL</name>
<accession>A0A410WZH3</accession>
<keyword evidence="4" id="KW-1185">Reference proteome</keyword>
<gene>
    <name evidence="1" type="ORF">M5X16_13795</name>
    <name evidence="2" type="ORF">PC41400_20120</name>
</gene>
<evidence type="ECO:0000313" key="3">
    <source>
        <dbReference type="Proteomes" id="UP000288943"/>
    </source>
</evidence>
<evidence type="ECO:0000313" key="1">
    <source>
        <dbReference type="EMBL" id="MCY9596848.1"/>
    </source>
</evidence>
<reference evidence="1 4" key="2">
    <citation type="submission" date="2022-05" db="EMBL/GenBank/DDBJ databases">
        <title>Genome Sequencing of Bee-Associated Microbes.</title>
        <authorList>
            <person name="Dunlap C."/>
        </authorList>
    </citation>
    <scope>NUCLEOTIDE SEQUENCE [LARGE SCALE GENOMIC DNA]</scope>
    <source>
        <strain evidence="1 4">NRRL B-23120</strain>
    </source>
</reference>
<dbReference type="KEGG" id="pchi:PC41400_20120"/>
<organism evidence="2 3">
    <name type="scientific">Paenibacillus chitinolyticus</name>
    <dbReference type="NCBI Taxonomy" id="79263"/>
    <lineage>
        <taxon>Bacteria</taxon>
        <taxon>Bacillati</taxon>
        <taxon>Bacillota</taxon>
        <taxon>Bacilli</taxon>
        <taxon>Bacillales</taxon>
        <taxon>Paenibacillaceae</taxon>
        <taxon>Paenibacillus</taxon>
    </lineage>
</organism>
<dbReference type="AlphaFoldDB" id="A0A410WZH3"/>
<reference evidence="2 3" key="1">
    <citation type="submission" date="2018-01" db="EMBL/GenBank/DDBJ databases">
        <title>The whole genome sequencing and assembly of Paenibacillus chitinolyticus KCCM 41400 strain.</title>
        <authorList>
            <person name="Kim J.-Y."/>
            <person name="Park M.-K."/>
            <person name="Lee Y.-J."/>
            <person name="Yi H."/>
            <person name="Bahn Y.-S."/>
            <person name="Kim J.F."/>
            <person name="Lee D.-W."/>
        </authorList>
    </citation>
    <scope>NUCLEOTIDE SEQUENCE [LARGE SCALE GENOMIC DNA]</scope>
    <source>
        <strain evidence="2 3">KCCM 41400</strain>
    </source>
</reference>
<sequence>MAQNRRLTTDQDFKEAMDRQSPVRVFKNDHIIDTGAVITRFDDSMVVVQTRVSELTYHDRLGCEFFEMRKR</sequence>
<dbReference type="EMBL" id="CP026520">
    <property type="protein sequence ID" value="QAV19838.1"/>
    <property type="molecule type" value="Genomic_DNA"/>
</dbReference>
<dbReference type="Proteomes" id="UP000288943">
    <property type="component" value="Chromosome"/>
</dbReference>
<dbReference type="OrthoDB" id="2638183at2"/>
<evidence type="ECO:0000313" key="4">
    <source>
        <dbReference type="Proteomes" id="UP001527202"/>
    </source>
</evidence>
<dbReference type="EMBL" id="JAMDMJ010000015">
    <property type="protein sequence ID" value="MCY9596848.1"/>
    <property type="molecule type" value="Genomic_DNA"/>
</dbReference>
<evidence type="ECO:0000313" key="2">
    <source>
        <dbReference type="EMBL" id="QAV19838.1"/>
    </source>
</evidence>
<dbReference type="GeneID" id="95377101"/>
<dbReference type="RefSeq" id="WP_042227202.1">
    <property type="nucleotide sequence ID" value="NZ_BQWH01000002.1"/>
</dbReference>
<protein>
    <submittedName>
        <fullName evidence="2">Uncharacterized protein</fullName>
    </submittedName>
</protein>